<sequence>MKILHREASNTLERTELWTVQPDGYDQQYLITITRPSLPVQRPHGLLLTDGNYVAGTAMQLLYFLEIGNLAPSNVVVSIGFPLDNPVPPMVARNQDLTPSAWPEWDASYGRILGLSCPPSGNCDRFRTFIIDELKPAIEAEFDVDPGEWTLAGHSLGGLFTTHTLLSAPHAFKRYFAVGSSFWWHKPLMFDLARTFATSTEERDISVYLGVGDRESWEGLREEWGELLETPNWKEYLELMQNPDLVRDNDAMAAILATCPGMRVKAETYTNETHGTAPFVAMSQGIRWLYGK</sequence>
<reference evidence="3 5" key="1">
    <citation type="submission" date="2018-06" db="EMBL/GenBank/DDBJ databases">
        <title>Complete Genome Sequence of the Microcystin-Degrading Bacterium Sphingosinicella microcystinivorans Strain B-9.</title>
        <authorList>
            <person name="Jin H."/>
            <person name="Nishizawa T."/>
            <person name="Guo Y."/>
            <person name="Nishizawa A."/>
            <person name="Park H."/>
            <person name="Kato H."/>
            <person name="Tsuji K."/>
            <person name="Harada K."/>
        </authorList>
    </citation>
    <scope>NUCLEOTIDE SEQUENCE [LARGE SCALE GENOMIC DNA]</scope>
    <source>
        <strain evidence="3 5">B9</strain>
    </source>
</reference>
<dbReference type="Proteomes" id="UP000275727">
    <property type="component" value="Chromosome"/>
</dbReference>
<dbReference type="RefSeq" id="WP_126494851.1">
    <property type="nucleotide sequence ID" value="NZ_AP018711.1"/>
</dbReference>
<dbReference type="Pfam" id="PF00756">
    <property type="entry name" value="Esterase"/>
    <property type="match status" value="1"/>
</dbReference>
<dbReference type="Proteomes" id="UP000276029">
    <property type="component" value="Unassembled WGS sequence"/>
</dbReference>
<proteinExistence type="inferred from homology"/>
<evidence type="ECO:0008006" key="7">
    <source>
        <dbReference type="Google" id="ProtNLM"/>
    </source>
</evidence>
<comment type="similarity">
    <text evidence="1">Belongs to the esterase D family.</text>
</comment>
<organism evidence="3 5">
    <name type="scientific">Sphingosinicella microcystinivorans</name>
    <dbReference type="NCBI Taxonomy" id="335406"/>
    <lineage>
        <taxon>Bacteria</taxon>
        <taxon>Pseudomonadati</taxon>
        <taxon>Pseudomonadota</taxon>
        <taxon>Alphaproteobacteria</taxon>
        <taxon>Sphingomonadales</taxon>
        <taxon>Sphingosinicellaceae</taxon>
        <taxon>Sphingosinicella</taxon>
    </lineage>
</organism>
<dbReference type="AlphaFoldDB" id="A0AAD1D7G5"/>
<accession>A0AAD1D7G5</accession>
<evidence type="ECO:0000313" key="4">
    <source>
        <dbReference type="EMBL" id="RKS86602.1"/>
    </source>
</evidence>
<dbReference type="EMBL" id="RBWX01000010">
    <property type="protein sequence ID" value="RKS86602.1"/>
    <property type="molecule type" value="Genomic_DNA"/>
</dbReference>
<evidence type="ECO:0000313" key="6">
    <source>
        <dbReference type="Proteomes" id="UP000276029"/>
    </source>
</evidence>
<evidence type="ECO:0000313" key="5">
    <source>
        <dbReference type="Proteomes" id="UP000275727"/>
    </source>
</evidence>
<dbReference type="SUPFAM" id="SSF53474">
    <property type="entry name" value="alpha/beta-Hydrolases"/>
    <property type="match status" value="1"/>
</dbReference>
<gene>
    <name evidence="4" type="ORF">DFR51_3316</name>
    <name evidence="3" type="ORF">SmB9_29460</name>
</gene>
<dbReference type="EMBL" id="AP018711">
    <property type="protein sequence ID" value="BBE35288.1"/>
    <property type="molecule type" value="Genomic_DNA"/>
</dbReference>
<dbReference type="Gene3D" id="3.40.50.1820">
    <property type="entry name" value="alpha/beta hydrolase"/>
    <property type="match status" value="1"/>
</dbReference>
<evidence type="ECO:0000256" key="1">
    <source>
        <dbReference type="ARBA" id="ARBA00005622"/>
    </source>
</evidence>
<dbReference type="GO" id="GO:0016788">
    <property type="term" value="F:hydrolase activity, acting on ester bonds"/>
    <property type="evidence" value="ECO:0007669"/>
    <property type="project" value="TreeGrafter"/>
</dbReference>
<protein>
    <recommendedName>
        <fullName evidence="7">Alpha/beta superfamily hydrolase</fullName>
    </recommendedName>
</protein>
<dbReference type="InterPro" id="IPR029058">
    <property type="entry name" value="AB_hydrolase_fold"/>
</dbReference>
<keyword evidence="6" id="KW-1185">Reference proteome</keyword>
<keyword evidence="2" id="KW-0378">Hydrolase</keyword>
<evidence type="ECO:0000256" key="2">
    <source>
        <dbReference type="ARBA" id="ARBA00022801"/>
    </source>
</evidence>
<evidence type="ECO:0000313" key="3">
    <source>
        <dbReference type="EMBL" id="BBE35288.1"/>
    </source>
</evidence>
<dbReference type="PANTHER" id="PTHR40841">
    <property type="entry name" value="SIDEROPHORE TRIACETYLFUSARININE C ESTERASE"/>
    <property type="match status" value="1"/>
</dbReference>
<reference evidence="4 6" key="2">
    <citation type="submission" date="2018-10" db="EMBL/GenBank/DDBJ databases">
        <title>Genomic Encyclopedia of Type Strains, Phase IV (KMG-IV): sequencing the most valuable type-strain genomes for metagenomic binning, comparative biology and taxonomic classification.</title>
        <authorList>
            <person name="Goeker M."/>
        </authorList>
    </citation>
    <scope>NUCLEOTIDE SEQUENCE [LARGE SCALE GENOMIC DNA]</scope>
    <source>
        <strain evidence="4 6">DSM 19791</strain>
    </source>
</reference>
<dbReference type="KEGG" id="smic:SmB9_29460"/>
<dbReference type="InterPro" id="IPR052558">
    <property type="entry name" value="Siderophore_Hydrolase_D"/>
</dbReference>
<dbReference type="PANTHER" id="PTHR40841:SF2">
    <property type="entry name" value="SIDEROPHORE-DEGRADING ESTERASE (EUROFUNG)"/>
    <property type="match status" value="1"/>
</dbReference>
<dbReference type="InterPro" id="IPR000801">
    <property type="entry name" value="Esterase-like"/>
</dbReference>
<name>A0AAD1D7G5_SPHMI</name>